<dbReference type="Gene3D" id="3.40.1580.10">
    <property type="entry name" value="SMI1/KNR4-like"/>
    <property type="match status" value="1"/>
</dbReference>
<dbReference type="OrthoDB" id="8807479at2"/>
<accession>A0A433SD01</accession>
<comment type="caution">
    <text evidence="2">The sequence shown here is derived from an EMBL/GenBank/DDBJ whole genome shotgun (WGS) entry which is preliminary data.</text>
</comment>
<reference evidence="2 3" key="1">
    <citation type="submission" date="2018-01" db="EMBL/GenBank/DDBJ databases">
        <title>Saezia sanguinis gen. nov., sp. nov., in the order Burkholderiales isolated from human blood.</title>
        <authorList>
            <person name="Medina-Pascual M.J."/>
            <person name="Valdezate S."/>
            <person name="Monzon S."/>
            <person name="Cuesta I."/>
            <person name="Carrasco G."/>
            <person name="Villalon P."/>
            <person name="Saez-Nieto J.A."/>
        </authorList>
    </citation>
    <scope>NUCLEOTIDE SEQUENCE [LARGE SCALE GENOMIC DNA]</scope>
    <source>
        <strain evidence="2 3">CNM695-12</strain>
    </source>
</reference>
<sequence>MHTPPHEAVPQWLRPLSEYINQPNQRFLCHPADGSSTAQWVAHVTSTLGAPASAADMALLHEQLGENAPQAFIDFYTHYNGAELYADTVEHNAIGIHVVGIRVFAIAMWERMGDYFQDWIDGEVFDAGELNARVPPWVHEAVMFGEVPNSGNYFLLALGGAQHGGIYYFDQDGLSFSLYAASLPEFFQRITSDPVQALNDLGGYARYGDDATGTQWMPQAYAAGDAVF</sequence>
<protein>
    <recommendedName>
        <fullName evidence="1">Knr4/Smi1-like domain-containing protein</fullName>
    </recommendedName>
</protein>
<dbReference type="Pfam" id="PF09346">
    <property type="entry name" value="SMI1_KNR4"/>
    <property type="match status" value="1"/>
</dbReference>
<dbReference type="InterPro" id="IPR037883">
    <property type="entry name" value="Knr4/Smi1-like_sf"/>
</dbReference>
<keyword evidence="3" id="KW-1185">Reference proteome</keyword>
<dbReference type="InterPro" id="IPR018958">
    <property type="entry name" value="Knr4/Smi1-like_dom"/>
</dbReference>
<dbReference type="RefSeq" id="WP_126980099.1">
    <property type="nucleotide sequence ID" value="NZ_PQSP01000004.1"/>
</dbReference>
<evidence type="ECO:0000313" key="2">
    <source>
        <dbReference type="EMBL" id="RUS66622.1"/>
    </source>
</evidence>
<evidence type="ECO:0000313" key="3">
    <source>
        <dbReference type="Proteomes" id="UP000286947"/>
    </source>
</evidence>
<dbReference type="AlphaFoldDB" id="A0A433SD01"/>
<dbReference type="Proteomes" id="UP000286947">
    <property type="component" value="Unassembled WGS sequence"/>
</dbReference>
<evidence type="ECO:0000259" key="1">
    <source>
        <dbReference type="Pfam" id="PF09346"/>
    </source>
</evidence>
<name>A0A433SD01_9BURK</name>
<organism evidence="2 3">
    <name type="scientific">Saezia sanguinis</name>
    <dbReference type="NCBI Taxonomy" id="1965230"/>
    <lineage>
        <taxon>Bacteria</taxon>
        <taxon>Pseudomonadati</taxon>
        <taxon>Pseudomonadota</taxon>
        <taxon>Betaproteobacteria</taxon>
        <taxon>Burkholderiales</taxon>
        <taxon>Saeziaceae</taxon>
        <taxon>Saezia</taxon>
    </lineage>
</organism>
<gene>
    <name evidence="2" type="ORF">CUZ56_01902</name>
</gene>
<dbReference type="SUPFAM" id="SSF160631">
    <property type="entry name" value="SMI1/KNR4-like"/>
    <property type="match status" value="1"/>
</dbReference>
<feature type="domain" description="Knr4/Smi1-like" evidence="1">
    <location>
        <begin position="51"/>
        <end position="188"/>
    </location>
</feature>
<proteinExistence type="predicted"/>
<dbReference type="EMBL" id="PQSP01000004">
    <property type="protein sequence ID" value="RUS66622.1"/>
    <property type="molecule type" value="Genomic_DNA"/>
</dbReference>